<dbReference type="EMBL" id="JAGKQM010000003">
    <property type="protein sequence ID" value="KAH0936564.1"/>
    <property type="molecule type" value="Genomic_DNA"/>
</dbReference>
<evidence type="ECO:0000313" key="2">
    <source>
        <dbReference type="EMBL" id="KAH0936564.1"/>
    </source>
</evidence>
<proteinExistence type="predicted"/>
<feature type="compositionally biased region" description="Low complexity" evidence="1">
    <location>
        <begin position="171"/>
        <end position="188"/>
    </location>
</feature>
<dbReference type="Proteomes" id="UP000824890">
    <property type="component" value="Unassembled WGS sequence"/>
</dbReference>
<sequence length="236" mass="26668">MGELHLRKAEKKERLRVPTVEFQLELARMQAEGTEVIMEAIDEERGLLTVQGMIEAQDDLAEDIGMEMEALNATMLEEGRQGVWTLSEEEAEKAAEALTEHAHIQEEEDQVIGDVNFNKESTVGNMVARQGHRKRLFKPTISTAGSNKMRMASALFFPRKKVGAKVGTRNGDGNKPPKNKGPSNPKQGMGECPEFDILMVARPNKEIEDERRMVECRQCKWDSVLWDNMVFIVLLQ</sequence>
<protein>
    <submittedName>
        <fullName evidence="2">Uncharacterized protein</fullName>
    </submittedName>
</protein>
<feature type="region of interest" description="Disordered" evidence="1">
    <location>
        <begin position="164"/>
        <end position="191"/>
    </location>
</feature>
<comment type="caution">
    <text evidence="2">The sequence shown here is derived from an EMBL/GenBank/DDBJ whole genome shotgun (WGS) entry which is preliminary data.</text>
</comment>
<gene>
    <name evidence="2" type="ORF">HID58_013681</name>
</gene>
<evidence type="ECO:0000313" key="3">
    <source>
        <dbReference type="Proteomes" id="UP000824890"/>
    </source>
</evidence>
<organism evidence="2 3">
    <name type="scientific">Brassica napus</name>
    <name type="common">Rape</name>
    <dbReference type="NCBI Taxonomy" id="3708"/>
    <lineage>
        <taxon>Eukaryota</taxon>
        <taxon>Viridiplantae</taxon>
        <taxon>Streptophyta</taxon>
        <taxon>Embryophyta</taxon>
        <taxon>Tracheophyta</taxon>
        <taxon>Spermatophyta</taxon>
        <taxon>Magnoliopsida</taxon>
        <taxon>eudicotyledons</taxon>
        <taxon>Gunneridae</taxon>
        <taxon>Pentapetalae</taxon>
        <taxon>rosids</taxon>
        <taxon>malvids</taxon>
        <taxon>Brassicales</taxon>
        <taxon>Brassicaceae</taxon>
        <taxon>Brassiceae</taxon>
        <taxon>Brassica</taxon>
    </lineage>
</organism>
<reference evidence="2 3" key="1">
    <citation type="submission" date="2021-05" db="EMBL/GenBank/DDBJ databases">
        <title>Genome Assembly of Synthetic Allotetraploid Brassica napus Reveals Homoeologous Exchanges between Subgenomes.</title>
        <authorList>
            <person name="Davis J.T."/>
        </authorList>
    </citation>
    <scope>NUCLEOTIDE SEQUENCE [LARGE SCALE GENOMIC DNA]</scope>
    <source>
        <strain evidence="3">cv. Da-Ae</strain>
        <tissue evidence="2">Seedling</tissue>
    </source>
</reference>
<evidence type="ECO:0000256" key="1">
    <source>
        <dbReference type="SAM" id="MobiDB-lite"/>
    </source>
</evidence>
<name>A0ABQ8E4N9_BRANA</name>
<accession>A0ABQ8E4N9</accession>
<keyword evidence="3" id="KW-1185">Reference proteome</keyword>